<dbReference type="GO" id="GO:0016810">
    <property type="term" value="F:hydrolase activity, acting on carbon-nitrogen (but not peptide) bonds"/>
    <property type="evidence" value="ECO:0007669"/>
    <property type="project" value="InterPro"/>
</dbReference>
<reference evidence="1" key="1">
    <citation type="submission" date="2018-05" db="EMBL/GenBank/DDBJ databases">
        <authorList>
            <person name="Lanie J.A."/>
            <person name="Ng W.-L."/>
            <person name="Kazmierczak K.M."/>
            <person name="Andrzejewski T.M."/>
            <person name="Davidsen T.M."/>
            <person name="Wayne K.J."/>
            <person name="Tettelin H."/>
            <person name="Glass J.I."/>
            <person name="Rusch D."/>
            <person name="Podicherti R."/>
            <person name="Tsui H.-C.T."/>
            <person name="Winkler M.E."/>
        </authorList>
    </citation>
    <scope>NUCLEOTIDE SEQUENCE</scope>
</reference>
<dbReference type="EMBL" id="UINC01064241">
    <property type="protein sequence ID" value="SVB92726.1"/>
    <property type="molecule type" value="Genomic_DNA"/>
</dbReference>
<feature type="non-terminal residue" evidence="1">
    <location>
        <position position="57"/>
    </location>
</feature>
<accession>A0A382HZF9</accession>
<evidence type="ECO:0008006" key="2">
    <source>
        <dbReference type="Google" id="ProtNLM"/>
    </source>
</evidence>
<name>A0A382HZF9_9ZZZZ</name>
<proteinExistence type="predicted"/>
<dbReference type="Gene3D" id="2.30.40.10">
    <property type="entry name" value="Urease, subunit C, domain 1"/>
    <property type="match status" value="1"/>
</dbReference>
<sequence length="57" mass="6152">MILFQHGTIIDGSGDSVRHASVLVRNQRIDLVGDIEPTPDMEVVDCTGMVIAPGFID</sequence>
<evidence type="ECO:0000313" key="1">
    <source>
        <dbReference type="EMBL" id="SVB92726.1"/>
    </source>
</evidence>
<dbReference type="InterPro" id="IPR011059">
    <property type="entry name" value="Metal-dep_hydrolase_composite"/>
</dbReference>
<dbReference type="AlphaFoldDB" id="A0A382HZF9"/>
<dbReference type="SUPFAM" id="SSF51338">
    <property type="entry name" value="Composite domain of metallo-dependent hydrolases"/>
    <property type="match status" value="1"/>
</dbReference>
<organism evidence="1">
    <name type="scientific">marine metagenome</name>
    <dbReference type="NCBI Taxonomy" id="408172"/>
    <lineage>
        <taxon>unclassified sequences</taxon>
        <taxon>metagenomes</taxon>
        <taxon>ecological metagenomes</taxon>
    </lineage>
</organism>
<gene>
    <name evidence="1" type="ORF">METZ01_LOCUS245580</name>
</gene>
<protein>
    <recommendedName>
        <fullName evidence="2">Amidohydrolase 3 domain-containing protein</fullName>
    </recommendedName>
</protein>